<feature type="compositionally biased region" description="Basic residues" evidence="1">
    <location>
        <begin position="284"/>
        <end position="299"/>
    </location>
</feature>
<name>A0A6A6NRY8_9PEZI</name>
<dbReference type="AlphaFoldDB" id="A0A6A6NRY8"/>
<feature type="compositionally biased region" description="Basic and acidic residues" evidence="1">
    <location>
        <begin position="149"/>
        <end position="170"/>
    </location>
</feature>
<dbReference type="Proteomes" id="UP000799766">
    <property type="component" value="Unassembled WGS sequence"/>
</dbReference>
<feature type="compositionally biased region" description="Pro residues" evidence="1">
    <location>
        <begin position="77"/>
        <end position="116"/>
    </location>
</feature>
<feature type="transmembrane region" description="Helical" evidence="2">
    <location>
        <begin position="456"/>
        <end position="477"/>
    </location>
</feature>
<feature type="compositionally biased region" description="Low complexity" evidence="1">
    <location>
        <begin position="39"/>
        <end position="76"/>
    </location>
</feature>
<gene>
    <name evidence="3" type="ORF">BDY21DRAFT_400213</name>
</gene>
<feature type="region of interest" description="Disordered" evidence="1">
    <location>
        <begin position="1"/>
        <end position="373"/>
    </location>
</feature>
<organism evidence="3 4">
    <name type="scientific">Lineolata rhizophorae</name>
    <dbReference type="NCBI Taxonomy" id="578093"/>
    <lineage>
        <taxon>Eukaryota</taxon>
        <taxon>Fungi</taxon>
        <taxon>Dikarya</taxon>
        <taxon>Ascomycota</taxon>
        <taxon>Pezizomycotina</taxon>
        <taxon>Dothideomycetes</taxon>
        <taxon>Dothideomycetes incertae sedis</taxon>
        <taxon>Lineolatales</taxon>
        <taxon>Lineolataceae</taxon>
        <taxon>Lineolata</taxon>
    </lineage>
</organism>
<feature type="compositionally biased region" description="Pro residues" evidence="1">
    <location>
        <begin position="179"/>
        <end position="188"/>
    </location>
</feature>
<keyword evidence="4" id="KW-1185">Reference proteome</keyword>
<protein>
    <submittedName>
        <fullName evidence="3">Uncharacterized protein</fullName>
    </submittedName>
</protein>
<evidence type="ECO:0000256" key="2">
    <source>
        <dbReference type="SAM" id="Phobius"/>
    </source>
</evidence>
<accession>A0A6A6NRY8</accession>
<dbReference type="EMBL" id="MU001692">
    <property type="protein sequence ID" value="KAF2454267.1"/>
    <property type="molecule type" value="Genomic_DNA"/>
</dbReference>
<sequence>MDPGIDLMAVSPRPLLPPLDSRSTAPGPRNTSAEQPATPTRSQSPARRSSPASSSSARRYRNRSSSSSSSSSSIPLPASPLKPLPPNPAPRAPHSPPPPYEALPCRPPAAIPPPSYSGPSSSSSPLSSSSCSYAPDLAATPARDGGGGARRETQGEEVYPEHEHEHENDSFARLWASPRGPPTGPLLPPNLAAAWGAPPPPWPRRSSSLGAGAAAEADVPGNGHRPAGQDAYSDGEDGEGGWAEDLATRRPEQRRRGQETRARDGGPPLFNFAFARRAHEYFRRQHRHHRSPSHPGRHSRSSDPDPAPSSPAPLLSLAELEADAERPAPPLRHARPPPLPPPSLAPALPPQLGPPAPGPGVRPPFSDDHDDHDHDAHAYAYAYARVRTPAGPYGRAYADFVASARGPDVETAAAAVADGEDADADEDEDDDDAEVAAWLRRRARLARRRREGWRGLARFVAGWACVAFWGVLAVYGVEG</sequence>
<feature type="compositionally biased region" description="Polar residues" evidence="1">
    <location>
        <begin position="29"/>
        <end position="38"/>
    </location>
</feature>
<feature type="compositionally biased region" description="Low complexity" evidence="1">
    <location>
        <begin position="117"/>
        <end position="135"/>
    </location>
</feature>
<evidence type="ECO:0000256" key="1">
    <source>
        <dbReference type="SAM" id="MobiDB-lite"/>
    </source>
</evidence>
<reference evidence="3" key="1">
    <citation type="journal article" date="2020" name="Stud. Mycol.">
        <title>101 Dothideomycetes genomes: a test case for predicting lifestyles and emergence of pathogens.</title>
        <authorList>
            <person name="Haridas S."/>
            <person name="Albert R."/>
            <person name="Binder M."/>
            <person name="Bloem J."/>
            <person name="Labutti K."/>
            <person name="Salamov A."/>
            <person name="Andreopoulos B."/>
            <person name="Baker S."/>
            <person name="Barry K."/>
            <person name="Bills G."/>
            <person name="Bluhm B."/>
            <person name="Cannon C."/>
            <person name="Castanera R."/>
            <person name="Culley D."/>
            <person name="Daum C."/>
            <person name="Ezra D."/>
            <person name="Gonzalez J."/>
            <person name="Henrissat B."/>
            <person name="Kuo A."/>
            <person name="Liang C."/>
            <person name="Lipzen A."/>
            <person name="Lutzoni F."/>
            <person name="Magnuson J."/>
            <person name="Mondo S."/>
            <person name="Nolan M."/>
            <person name="Ohm R."/>
            <person name="Pangilinan J."/>
            <person name="Park H.-J."/>
            <person name="Ramirez L."/>
            <person name="Alfaro M."/>
            <person name="Sun H."/>
            <person name="Tritt A."/>
            <person name="Yoshinaga Y."/>
            <person name="Zwiers L.-H."/>
            <person name="Turgeon B."/>
            <person name="Goodwin S."/>
            <person name="Spatafora J."/>
            <person name="Crous P."/>
            <person name="Grigoriev I."/>
        </authorList>
    </citation>
    <scope>NUCLEOTIDE SEQUENCE</scope>
    <source>
        <strain evidence="3">ATCC 16933</strain>
    </source>
</reference>
<keyword evidence="2" id="KW-0812">Transmembrane</keyword>
<feature type="compositionally biased region" description="Basic and acidic residues" evidence="1">
    <location>
        <begin position="246"/>
        <end position="264"/>
    </location>
</feature>
<proteinExistence type="predicted"/>
<keyword evidence="2" id="KW-1133">Transmembrane helix</keyword>
<evidence type="ECO:0000313" key="3">
    <source>
        <dbReference type="EMBL" id="KAF2454267.1"/>
    </source>
</evidence>
<feature type="compositionally biased region" description="Low complexity" evidence="1">
    <location>
        <begin position="204"/>
        <end position="217"/>
    </location>
</feature>
<keyword evidence="2" id="KW-0472">Membrane</keyword>
<feature type="compositionally biased region" description="Pro residues" evidence="1">
    <location>
        <begin position="336"/>
        <end position="362"/>
    </location>
</feature>
<evidence type="ECO:0000313" key="4">
    <source>
        <dbReference type="Proteomes" id="UP000799766"/>
    </source>
</evidence>